<dbReference type="RefSeq" id="WP_149798104.1">
    <property type="nucleotide sequence ID" value="NZ_FNBO01000003.1"/>
</dbReference>
<dbReference type="Proteomes" id="UP000324020">
    <property type="component" value="Unassembled WGS sequence"/>
</dbReference>
<keyword evidence="3" id="KW-0346">Stress response</keyword>
<evidence type="ECO:0000256" key="6">
    <source>
        <dbReference type="SAM" id="MobiDB-lite"/>
    </source>
</evidence>
<dbReference type="EMBL" id="FNBO01000003">
    <property type="protein sequence ID" value="SDF34109.1"/>
    <property type="molecule type" value="Genomic_DNA"/>
</dbReference>
<evidence type="ECO:0000256" key="3">
    <source>
        <dbReference type="HAMAP-Rule" id="MF_01151"/>
    </source>
</evidence>
<keyword evidence="2 3" id="KW-0143">Chaperone</keyword>
<name>A0A1G7KB88_9EURY</name>
<feature type="compositionally biased region" description="Acidic residues" evidence="6">
    <location>
        <begin position="1"/>
        <end position="17"/>
    </location>
</feature>
<proteinExistence type="inferred from homology"/>
<dbReference type="SUPFAM" id="SSF51064">
    <property type="entry name" value="Head domain of nucleotide exchange factor GrpE"/>
    <property type="match status" value="1"/>
</dbReference>
<evidence type="ECO:0000313" key="7">
    <source>
        <dbReference type="EMBL" id="SDF34109.1"/>
    </source>
</evidence>
<feature type="compositionally biased region" description="Low complexity" evidence="6">
    <location>
        <begin position="20"/>
        <end position="47"/>
    </location>
</feature>
<dbReference type="GO" id="GO:0005737">
    <property type="term" value="C:cytoplasm"/>
    <property type="evidence" value="ECO:0007669"/>
    <property type="project" value="UniProtKB-SubCell"/>
</dbReference>
<keyword evidence="8" id="KW-1185">Reference proteome</keyword>
<evidence type="ECO:0000256" key="5">
    <source>
        <dbReference type="SAM" id="Coils"/>
    </source>
</evidence>
<dbReference type="CDD" id="cd00446">
    <property type="entry name" value="GrpE"/>
    <property type="match status" value="1"/>
</dbReference>
<keyword evidence="5" id="KW-0175">Coiled coil</keyword>
<comment type="function">
    <text evidence="3">Participates actively in the response to hyperosmotic and heat shock by preventing the aggregation of stress-denatured proteins, in association with DnaK and GrpE. It is the nucleotide exchange factor for DnaK and may function as a thermosensor. Unfolded proteins bind initially to DnaJ; upon interaction with the DnaJ-bound protein, DnaK hydrolyzes its bound ATP, resulting in the formation of a stable complex. GrpE releases ADP from DnaK; ATP binding to DnaK triggers the release of the substrate protein, thus completing the reaction cycle. Several rounds of ATP-dependent interactions between DnaJ, DnaK and GrpE are required for fully efficient folding.</text>
</comment>
<comment type="subcellular location">
    <subcellularLocation>
        <location evidence="3">Cytoplasm</location>
    </subcellularLocation>
</comment>
<evidence type="ECO:0000256" key="1">
    <source>
        <dbReference type="ARBA" id="ARBA00009054"/>
    </source>
</evidence>
<sequence length="243" mass="26151">MSDEDAVDVETPDDAEGDAARANGTAEATAEGAAGESADSESAGSESADSESADSEPVSEDARRDAEALAAAVAEHDEALAREVAALEADLAETREALQERDEEVEELTSKLARVKADFSNYKERAKRKQEDIRERASEALVERLTPVRNDLLRALDQDEGSDLRPGVESTLEKFDEVLADEGVEAIEPEPGEVVDPARHQVMLRVDSDHPEGTIHEVYEPGYEMGDRVLSEAKVTVSTGDGD</sequence>
<accession>A0A1G7KB88</accession>
<dbReference type="PRINTS" id="PR00773">
    <property type="entry name" value="GRPEPROTEIN"/>
</dbReference>
<dbReference type="PANTHER" id="PTHR21237:SF23">
    <property type="entry name" value="GRPE PROTEIN HOMOLOG, MITOCHONDRIAL"/>
    <property type="match status" value="1"/>
</dbReference>
<reference evidence="7 8" key="1">
    <citation type="submission" date="2016-10" db="EMBL/GenBank/DDBJ databases">
        <authorList>
            <person name="Varghese N."/>
            <person name="Submissions S."/>
        </authorList>
    </citation>
    <scope>NUCLEOTIDE SEQUENCE [LARGE SCALE GENOMIC DNA]</scope>
    <source>
        <strain evidence="7 8">CGMCC 1.3527</strain>
    </source>
</reference>
<comment type="subunit">
    <text evidence="3">Homodimer.</text>
</comment>
<dbReference type="GO" id="GO:0006457">
    <property type="term" value="P:protein folding"/>
    <property type="evidence" value="ECO:0007669"/>
    <property type="project" value="InterPro"/>
</dbReference>
<dbReference type="InterPro" id="IPR000740">
    <property type="entry name" value="GrpE"/>
</dbReference>
<dbReference type="GO" id="GO:0042803">
    <property type="term" value="F:protein homodimerization activity"/>
    <property type="evidence" value="ECO:0007669"/>
    <property type="project" value="InterPro"/>
</dbReference>
<feature type="region of interest" description="Disordered" evidence="6">
    <location>
        <begin position="1"/>
        <end position="69"/>
    </location>
</feature>
<evidence type="ECO:0000313" key="8">
    <source>
        <dbReference type="Proteomes" id="UP000324020"/>
    </source>
</evidence>
<dbReference type="PANTHER" id="PTHR21237">
    <property type="entry name" value="GRPE PROTEIN"/>
    <property type="match status" value="1"/>
</dbReference>
<dbReference type="HAMAP" id="MF_01151">
    <property type="entry name" value="GrpE"/>
    <property type="match status" value="1"/>
</dbReference>
<organism evidence="7 8">
    <name type="scientific">Halorubrum xinjiangense</name>
    <dbReference type="NCBI Taxonomy" id="261291"/>
    <lineage>
        <taxon>Archaea</taxon>
        <taxon>Methanobacteriati</taxon>
        <taxon>Methanobacteriota</taxon>
        <taxon>Stenosarchaea group</taxon>
        <taxon>Halobacteria</taxon>
        <taxon>Halobacteriales</taxon>
        <taxon>Haloferacaceae</taxon>
        <taxon>Halorubrum</taxon>
    </lineage>
</organism>
<feature type="compositionally biased region" description="Acidic residues" evidence="6">
    <location>
        <begin position="48"/>
        <end position="59"/>
    </location>
</feature>
<evidence type="ECO:0000256" key="2">
    <source>
        <dbReference type="ARBA" id="ARBA00023186"/>
    </source>
</evidence>
<dbReference type="SUPFAM" id="SSF58014">
    <property type="entry name" value="Coiled-coil domain of nucleotide exchange factor GrpE"/>
    <property type="match status" value="1"/>
</dbReference>
<dbReference type="GO" id="GO:0051082">
    <property type="term" value="F:unfolded protein binding"/>
    <property type="evidence" value="ECO:0007669"/>
    <property type="project" value="TreeGrafter"/>
</dbReference>
<comment type="similarity">
    <text evidence="1 3 4">Belongs to the GrpE family.</text>
</comment>
<evidence type="ECO:0000256" key="4">
    <source>
        <dbReference type="RuleBase" id="RU004478"/>
    </source>
</evidence>
<protein>
    <recommendedName>
        <fullName evidence="3">Protein GrpE</fullName>
    </recommendedName>
    <alternativeName>
        <fullName evidence="3">HSP-70 cofactor</fullName>
    </alternativeName>
</protein>
<feature type="coiled-coil region" evidence="5">
    <location>
        <begin position="77"/>
        <end position="143"/>
    </location>
</feature>
<dbReference type="OrthoDB" id="372230at2157"/>
<dbReference type="GO" id="GO:0051087">
    <property type="term" value="F:protein-folding chaperone binding"/>
    <property type="evidence" value="ECO:0007669"/>
    <property type="project" value="InterPro"/>
</dbReference>
<dbReference type="GO" id="GO:0000774">
    <property type="term" value="F:adenyl-nucleotide exchange factor activity"/>
    <property type="evidence" value="ECO:0007669"/>
    <property type="project" value="InterPro"/>
</dbReference>
<keyword evidence="3" id="KW-0963">Cytoplasm</keyword>
<gene>
    <name evidence="3" type="primary">grpE</name>
    <name evidence="7" type="ORF">SAMN04488067_103253</name>
</gene>
<dbReference type="Gene3D" id="2.30.22.10">
    <property type="entry name" value="Head domain of nucleotide exchange factor GrpE"/>
    <property type="match status" value="1"/>
</dbReference>
<dbReference type="InterPro" id="IPR009012">
    <property type="entry name" value="GrpE_head"/>
</dbReference>
<dbReference type="Pfam" id="PF01025">
    <property type="entry name" value="GrpE"/>
    <property type="match status" value="1"/>
</dbReference>
<dbReference type="AlphaFoldDB" id="A0A1G7KB88"/>
<dbReference type="Gene3D" id="3.90.20.20">
    <property type="match status" value="1"/>
</dbReference>
<dbReference type="InterPro" id="IPR013805">
    <property type="entry name" value="GrpE_CC"/>
</dbReference>